<sequence length="279" mass="29725">MASSVHAAPFRAAARHTINRATAQRCVPGAPLRRHQDRRMPLPPPTATAPGLPSSAAGPVTDAAVPEGHAGLHGFLYGEGGAEAHDGGSSSYAVRQGEDDGATLLPAEHYVSSREGEKPVGVYALYDAKRNLQYVGFSRNMVLAVKSHLARVGEERCAWVRAMVFANRAMQSRSALQREADNWLAEAGTVPPGNGAEQELWDGARAGAGPSMDVSLMTGDELAEYEDRKLKMRKAMGENLNDGVEGEAEDSKQRRLKLIAAVEGDNWSGVIDAQTAEAV</sequence>
<gene>
    <name evidence="2" type="ORF">D9Q98_010716</name>
</gene>
<evidence type="ECO:0000313" key="2">
    <source>
        <dbReference type="EMBL" id="KAI3423194.1"/>
    </source>
</evidence>
<keyword evidence="3" id="KW-1185">Reference proteome</keyword>
<dbReference type="OrthoDB" id="565552at2759"/>
<feature type="non-terminal residue" evidence="2">
    <location>
        <position position="1"/>
    </location>
</feature>
<dbReference type="Proteomes" id="UP001055712">
    <property type="component" value="Unassembled WGS sequence"/>
</dbReference>
<feature type="region of interest" description="Disordered" evidence="1">
    <location>
        <begin position="25"/>
        <end position="53"/>
    </location>
</feature>
<comment type="caution">
    <text evidence="2">The sequence shown here is derived from an EMBL/GenBank/DDBJ whole genome shotgun (WGS) entry which is preliminary data.</text>
</comment>
<dbReference type="AlphaFoldDB" id="A0A9D4YS61"/>
<evidence type="ECO:0000313" key="3">
    <source>
        <dbReference type="Proteomes" id="UP001055712"/>
    </source>
</evidence>
<reference evidence="2" key="2">
    <citation type="submission" date="2020-11" db="EMBL/GenBank/DDBJ databases">
        <authorList>
            <person name="Cecchin M."/>
            <person name="Marcolungo L."/>
            <person name="Rossato M."/>
            <person name="Girolomoni L."/>
            <person name="Cosentino E."/>
            <person name="Cuine S."/>
            <person name="Li-Beisson Y."/>
            <person name="Delledonne M."/>
            <person name="Ballottari M."/>
        </authorList>
    </citation>
    <scope>NUCLEOTIDE SEQUENCE</scope>
    <source>
        <strain evidence="2">211/11P</strain>
        <tissue evidence="2">Whole cell</tissue>
    </source>
</reference>
<name>A0A9D4YS61_CHLVU</name>
<reference evidence="2" key="1">
    <citation type="journal article" date="2019" name="Plant J.">
        <title>Chlorella vulgaris genome assembly and annotation reveals the molecular basis for metabolic acclimation to high light conditions.</title>
        <authorList>
            <person name="Cecchin M."/>
            <person name="Marcolungo L."/>
            <person name="Rossato M."/>
            <person name="Girolomoni L."/>
            <person name="Cosentino E."/>
            <person name="Cuine S."/>
            <person name="Li-Beisson Y."/>
            <person name="Delledonne M."/>
            <person name="Ballottari M."/>
        </authorList>
    </citation>
    <scope>NUCLEOTIDE SEQUENCE</scope>
    <source>
        <strain evidence="2">211/11P</strain>
    </source>
</reference>
<evidence type="ECO:0008006" key="4">
    <source>
        <dbReference type="Google" id="ProtNLM"/>
    </source>
</evidence>
<dbReference type="CDD" id="cd10458">
    <property type="entry name" value="GIY-YIG_NifU"/>
    <property type="match status" value="1"/>
</dbReference>
<dbReference type="EMBL" id="SIDB01000031">
    <property type="protein sequence ID" value="KAI3423194.1"/>
    <property type="molecule type" value="Genomic_DNA"/>
</dbReference>
<accession>A0A9D4YS61</accession>
<organism evidence="2 3">
    <name type="scientific">Chlorella vulgaris</name>
    <name type="common">Green alga</name>
    <dbReference type="NCBI Taxonomy" id="3077"/>
    <lineage>
        <taxon>Eukaryota</taxon>
        <taxon>Viridiplantae</taxon>
        <taxon>Chlorophyta</taxon>
        <taxon>core chlorophytes</taxon>
        <taxon>Trebouxiophyceae</taxon>
        <taxon>Chlorellales</taxon>
        <taxon>Chlorellaceae</taxon>
        <taxon>Chlorella clade</taxon>
        <taxon>Chlorella</taxon>
    </lineage>
</organism>
<protein>
    <recommendedName>
        <fullName evidence="4">GIY-YIG domain-containing protein</fullName>
    </recommendedName>
</protein>
<evidence type="ECO:0000256" key="1">
    <source>
        <dbReference type="SAM" id="MobiDB-lite"/>
    </source>
</evidence>
<proteinExistence type="predicted"/>